<dbReference type="AlphaFoldDB" id="A0A0A9C133"/>
<accession>A0A0A9C133</accession>
<feature type="chain" id="PRO_5002063117" evidence="1">
    <location>
        <begin position="22"/>
        <end position="59"/>
    </location>
</feature>
<keyword evidence="1" id="KW-0732">Signal</keyword>
<dbReference type="EMBL" id="GBRH01229752">
    <property type="protein sequence ID" value="JAD68143.1"/>
    <property type="molecule type" value="Transcribed_RNA"/>
</dbReference>
<feature type="signal peptide" evidence="1">
    <location>
        <begin position="1"/>
        <end position="21"/>
    </location>
</feature>
<sequence length="59" mass="6689">MITWTTAAWTIGSMAMRFAWGTRCQGRNPCSVHRWTGLRGSEWLSMLRRGYATCTMSTG</sequence>
<proteinExistence type="predicted"/>
<organism evidence="2">
    <name type="scientific">Arundo donax</name>
    <name type="common">Giant reed</name>
    <name type="synonym">Donax arundinaceus</name>
    <dbReference type="NCBI Taxonomy" id="35708"/>
    <lineage>
        <taxon>Eukaryota</taxon>
        <taxon>Viridiplantae</taxon>
        <taxon>Streptophyta</taxon>
        <taxon>Embryophyta</taxon>
        <taxon>Tracheophyta</taxon>
        <taxon>Spermatophyta</taxon>
        <taxon>Magnoliopsida</taxon>
        <taxon>Liliopsida</taxon>
        <taxon>Poales</taxon>
        <taxon>Poaceae</taxon>
        <taxon>PACMAD clade</taxon>
        <taxon>Arundinoideae</taxon>
        <taxon>Arundineae</taxon>
        <taxon>Arundo</taxon>
    </lineage>
</organism>
<evidence type="ECO:0000313" key="2">
    <source>
        <dbReference type="EMBL" id="JAD68143.1"/>
    </source>
</evidence>
<reference evidence="2" key="2">
    <citation type="journal article" date="2015" name="Data Brief">
        <title>Shoot transcriptome of the giant reed, Arundo donax.</title>
        <authorList>
            <person name="Barrero R.A."/>
            <person name="Guerrero F.D."/>
            <person name="Moolhuijzen P."/>
            <person name="Goolsby J.A."/>
            <person name="Tidwell J."/>
            <person name="Bellgard S.E."/>
            <person name="Bellgard M.I."/>
        </authorList>
    </citation>
    <scope>NUCLEOTIDE SEQUENCE</scope>
    <source>
        <tissue evidence="2">Shoot tissue taken approximately 20 cm above the soil surface</tissue>
    </source>
</reference>
<protein>
    <submittedName>
        <fullName evidence="2">Uncharacterized protein</fullName>
    </submittedName>
</protein>
<reference evidence="2" key="1">
    <citation type="submission" date="2014-09" db="EMBL/GenBank/DDBJ databases">
        <authorList>
            <person name="Magalhaes I.L.F."/>
            <person name="Oliveira U."/>
            <person name="Santos F.R."/>
            <person name="Vidigal T.H.D.A."/>
            <person name="Brescovit A.D."/>
            <person name="Santos A.J."/>
        </authorList>
    </citation>
    <scope>NUCLEOTIDE SEQUENCE</scope>
    <source>
        <tissue evidence="2">Shoot tissue taken approximately 20 cm above the soil surface</tissue>
    </source>
</reference>
<evidence type="ECO:0000256" key="1">
    <source>
        <dbReference type="SAM" id="SignalP"/>
    </source>
</evidence>
<name>A0A0A9C133_ARUDO</name>